<reference evidence="5 6" key="1">
    <citation type="submission" date="2015-03" db="EMBL/GenBank/DDBJ databases">
        <authorList>
            <consortium name="Pathogen Informatics"/>
        </authorList>
    </citation>
    <scope>NUCLEOTIDE SEQUENCE [LARGE SCALE GENOMIC DNA]</scope>
    <source>
        <strain evidence="3 7">Bir 185</strain>
        <strain evidence="2 5">G09901357</strain>
        <strain evidence="4 6">P00601463</strain>
    </source>
</reference>
<dbReference type="AntiFam" id="ANF00142">
    <property type="entry name" value="Shadow ORF (opposite yadG)"/>
</dbReference>
<organism evidence="3 7">
    <name type="scientific">Mycobacterium tuberculosis</name>
    <dbReference type="NCBI Taxonomy" id="1773"/>
    <lineage>
        <taxon>Bacteria</taxon>
        <taxon>Bacillati</taxon>
        <taxon>Actinomycetota</taxon>
        <taxon>Actinomycetes</taxon>
        <taxon>Mycobacteriales</taxon>
        <taxon>Mycobacteriaceae</taxon>
        <taxon>Mycobacterium</taxon>
        <taxon>Mycobacterium tuberculosis complex</taxon>
    </lineage>
</organism>
<dbReference type="EMBL" id="CNFT01000054">
    <property type="protein sequence ID" value="CKQ94271.1"/>
    <property type="molecule type" value="Genomic_DNA"/>
</dbReference>
<name>A0A655EWH2_MYCTX</name>
<dbReference type="AlphaFoldDB" id="A0A655EWH2"/>
<proteinExistence type="predicted"/>
<dbReference type="EMBL" id="CFOE01000445">
    <property type="protein sequence ID" value="CFE41489.1"/>
    <property type="molecule type" value="Genomic_DNA"/>
</dbReference>
<feature type="compositionally biased region" description="Polar residues" evidence="1">
    <location>
        <begin position="129"/>
        <end position="139"/>
    </location>
</feature>
<dbReference type="EMBL" id="CHKL01000027">
    <property type="protein sequence ID" value="COV69764.1"/>
    <property type="molecule type" value="Genomic_DNA"/>
</dbReference>
<protein>
    <submittedName>
        <fullName evidence="3">Uncharacterized protein</fullName>
    </submittedName>
</protein>
<evidence type="ECO:0000313" key="5">
    <source>
        <dbReference type="Proteomes" id="UP000048289"/>
    </source>
</evidence>
<evidence type="ECO:0000313" key="7">
    <source>
        <dbReference type="Proteomes" id="UP000050164"/>
    </source>
</evidence>
<dbReference type="Proteomes" id="UP000048289">
    <property type="component" value="Unassembled WGS sequence"/>
</dbReference>
<evidence type="ECO:0000313" key="4">
    <source>
        <dbReference type="EMBL" id="COV69764.1"/>
    </source>
</evidence>
<gene>
    <name evidence="2" type="ORF">ERS007681_02943</name>
    <name evidence="4" type="ORF">ERS007741_00465</name>
    <name evidence="3" type="ORF">ERS027659_00420</name>
</gene>
<evidence type="ECO:0000313" key="2">
    <source>
        <dbReference type="EMBL" id="CFE41489.1"/>
    </source>
</evidence>
<dbReference type="Proteomes" id="UP000050164">
    <property type="component" value="Unassembled WGS sequence"/>
</dbReference>
<accession>A0A655EWH2</accession>
<dbReference type="Proteomes" id="UP000048600">
    <property type="component" value="Unassembled WGS sequence"/>
</dbReference>
<dbReference type="AntiFam" id="ANF00095">
    <property type="entry name" value="Shadow ORF (opposite ABC transporters)"/>
</dbReference>
<evidence type="ECO:0000256" key="1">
    <source>
        <dbReference type="SAM" id="MobiDB-lite"/>
    </source>
</evidence>
<sequence>MADAHQFERRRVLGLIHPDDRGRHRGGVDHIGVIRRIAQAERAVGGIGFVVVVRDVHQGGPVPLRQTRQHGQQSVPALLVNHGGDLVGDEHRRLPGQRCRQRQALQLTTGQASGVAFGKRFQADLAQQPANVSGGTQRQPPHHVVGNPGAQDLAFRMLQDDSGAAQLSQTHRARTIHGARRRCPAGQYQHQGGLP</sequence>
<evidence type="ECO:0000313" key="6">
    <source>
        <dbReference type="Proteomes" id="UP000048600"/>
    </source>
</evidence>
<feature type="region of interest" description="Disordered" evidence="1">
    <location>
        <begin position="129"/>
        <end position="148"/>
    </location>
</feature>
<evidence type="ECO:0000313" key="3">
    <source>
        <dbReference type="EMBL" id="CKQ94271.1"/>
    </source>
</evidence>